<proteinExistence type="predicted"/>
<evidence type="ECO:0000313" key="1">
    <source>
        <dbReference type="EMBL" id="MFD1326251.1"/>
    </source>
</evidence>
<protein>
    <submittedName>
        <fullName evidence="1">Peptidase S8</fullName>
    </submittedName>
</protein>
<keyword evidence="2" id="KW-1185">Reference proteome</keyword>
<evidence type="ECO:0000313" key="2">
    <source>
        <dbReference type="Proteomes" id="UP001597260"/>
    </source>
</evidence>
<gene>
    <name evidence="1" type="ORF">ACFQ4H_34750</name>
</gene>
<dbReference type="InterPro" id="IPR013783">
    <property type="entry name" value="Ig-like_fold"/>
</dbReference>
<dbReference type="Gene3D" id="2.60.40.10">
    <property type="entry name" value="Immunoglobulins"/>
    <property type="match status" value="1"/>
</dbReference>
<dbReference type="EMBL" id="JBHTMP010000155">
    <property type="protein sequence ID" value="MFD1326251.1"/>
    <property type="molecule type" value="Genomic_DNA"/>
</dbReference>
<sequence>MTAFEQGAGRVDVARAITQTVTTVPVGLSFGRTMWPHGDDVPVVRTVTYHNPGAEPVTLQLSMQVTGPGGVVVPSGMFQVSATQVTVPAGGQAQVTVTADTSVESPDGHYTGRLLATAGSTVVNTPLAVNKEPESYNLTLTFLDRTGALTGDYMADVLGLDEYRTMMPYEPDGSVTIRLPKGRYGLNGWLFTLEGSGFGLDLVVQPELSLSRDTTVTFDARQARPVEMTIPDRTATLADVTVAFGYSTPSGRYDFSIGARDFVTIRVGQLGQAAPASQFASSVAGQWAQPDGQGGFDHSPYLYTMTEATAGRMPVGAAWHYRKQDLVTVRHEFRGTPPTGTHAKRSVLARHPVVSGSAPIMRVAVPGERVEYYNDAKGMRWDSVLDFFDEDWNWFGGYLSSPSMYQAGRHYQERWNGAPYGPAFSDYLPTNGITRQGDTIGVDLPLFSDSAGHAGDSVPTSARTALYRNGVLVGETGDPGWGMFVVPPGRASYR</sequence>
<name>A0ABW3YNQ7_9ACTN</name>
<organism evidence="1 2">
    <name type="scientific">Micromonospora sonneratiae</name>
    <dbReference type="NCBI Taxonomy" id="1184706"/>
    <lineage>
        <taxon>Bacteria</taxon>
        <taxon>Bacillati</taxon>
        <taxon>Actinomycetota</taxon>
        <taxon>Actinomycetes</taxon>
        <taxon>Micromonosporales</taxon>
        <taxon>Micromonosporaceae</taxon>
        <taxon>Micromonospora</taxon>
    </lineage>
</organism>
<accession>A0ABW3YNQ7</accession>
<feature type="non-terminal residue" evidence="1">
    <location>
        <position position="494"/>
    </location>
</feature>
<comment type="caution">
    <text evidence="1">The sequence shown here is derived from an EMBL/GenBank/DDBJ whole genome shotgun (WGS) entry which is preliminary data.</text>
</comment>
<reference evidence="2" key="1">
    <citation type="journal article" date="2019" name="Int. J. Syst. Evol. Microbiol.">
        <title>The Global Catalogue of Microorganisms (GCM) 10K type strain sequencing project: providing services to taxonomists for standard genome sequencing and annotation.</title>
        <authorList>
            <consortium name="The Broad Institute Genomics Platform"/>
            <consortium name="The Broad Institute Genome Sequencing Center for Infectious Disease"/>
            <person name="Wu L."/>
            <person name="Ma J."/>
        </authorList>
    </citation>
    <scope>NUCLEOTIDE SEQUENCE [LARGE SCALE GENOMIC DNA]</scope>
    <source>
        <strain evidence="2">JCM 31037</strain>
    </source>
</reference>
<dbReference type="Proteomes" id="UP001597260">
    <property type="component" value="Unassembled WGS sequence"/>
</dbReference>